<dbReference type="Pfam" id="PF01609">
    <property type="entry name" value="DDE_Tnp_1"/>
    <property type="match status" value="1"/>
</dbReference>
<dbReference type="EMBL" id="AUZZ01000574">
    <property type="protein sequence ID" value="EQD67500.1"/>
    <property type="molecule type" value="Genomic_DNA"/>
</dbReference>
<dbReference type="PANTHER" id="PTHR30298">
    <property type="entry name" value="H REPEAT-ASSOCIATED PREDICTED TRANSPOSASE"/>
    <property type="match status" value="1"/>
</dbReference>
<gene>
    <name evidence="2" type="ORF">B2A_00735</name>
</gene>
<evidence type="ECO:0000259" key="1">
    <source>
        <dbReference type="Pfam" id="PF01609"/>
    </source>
</evidence>
<dbReference type="GO" id="GO:0006313">
    <property type="term" value="P:DNA transposition"/>
    <property type="evidence" value="ECO:0007669"/>
    <property type="project" value="InterPro"/>
</dbReference>
<proteinExistence type="predicted"/>
<dbReference type="AlphaFoldDB" id="T1CIT9"/>
<dbReference type="GO" id="GO:0003677">
    <property type="term" value="F:DNA binding"/>
    <property type="evidence" value="ECO:0007669"/>
    <property type="project" value="InterPro"/>
</dbReference>
<protein>
    <submittedName>
        <fullName evidence="2">Transposase tnpA</fullName>
    </submittedName>
</protein>
<comment type="caution">
    <text evidence="2">The sequence shown here is derived from an EMBL/GenBank/DDBJ whole genome shotgun (WGS) entry which is preliminary data.</text>
</comment>
<dbReference type="GO" id="GO:0004803">
    <property type="term" value="F:transposase activity"/>
    <property type="evidence" value="ECO:0007669"/>
    <property type="project" value="InterPro"/>
</dbReference>
<dbReference type="InterPro" id="IPR002559">
    <property type="entry name" value="Transposase_11"/>
</dbReference>
<dbReference type="InterPro" id="IPR047647">
    <property type="entry name" value="ISAs1_transpos"/>
</dbReference>
<name>T1CIT9_9ZZZZ</name>
<dbReference type="InterPro" id="IPR051698">
    <property type="entry name" value="Transposase_11-like"/>
</dbReference>
<dbReference type="PANTHER" id="PTHR30298:SF0">
    <property type="entry name" value="PROTEIN YBFL-RELATED"/>
    <property type="match status" value="1"/>
</dbReference>
<feature type="domain" description="Transposase IS4-like" evidence="1">
    <location>
        <begin position="46"/>
        <end position="141"/>
    </location>
</feature>
<reference evidence="2" key="1">
    <citation type="submission" date="2013-08" db="EMBL/GenBank/DDBJ databases">
        <authorList>
            <person name="Mendez C."/>
            <person name="Richter M."/>
            <person name="Ferrer M."/>
            <person name="Sanchez J."/>
        </authorList>
    </citation>
    <scope>NUCLEOTIDE SEQUENCE</scope>
</reference>
<evidence type="ECO:0000313" key="2">
    <source>
        <dbReference type="EMBL" id="EQD67500.1"/>
    </source>
</evidence>
<reference evidence="2" key="2">
    <citation type="journal article" date="2014" name="ISME J.">
        <title>Microbial stratification in low pH oxic and suboxic macroscopic growths along an acid mine drainage.</title>
        <authorList>
            <person name="Mendez-Garcia C."/>
            <person name="Mesa V."/>
            <person name="Sprenger R.R."/>
            <person name="Richter M."/>
            <person name="Diez M.S."/>
            <person name="Solano J."/>
            <person name="Bargiela R."/>
            <person name="Golyshina O.V."/>
            <person name="Manteca A."/>
            <person name="Ramos J.L."/>
            <person name="Gallego J.R."/>
            <person name="Llorente I."/>
            <person name="Martins Dos Santos V.A."/>
            <person name="Jensen O.N."/>
            <person name="Pelaez A.I."/>
            <person name="Sanchez J."/>
            <person name="Ferrer M."/>
        </authorList>
    </citation>
    <scope>NUCLEOTIDE SEQUENCE</scope>
</reference>
<organism evidence="2">
    <name type="scientific">mine drainage metagenome</name>
    <dbReference type="NCBI Taxonomy" id="410659"/>
    <lineage>
        <taxon>unclassified sequences</taxon>
        <taxon>metagenomes</taxon>
        <taxon>ecological metagenomes</taxon>
    </lineage>
</organism>
<sequence length="158" mass="17372">MHKRYVAPSDATIRRAVAAVDADALDEVIGEWLFDMVREGHLEEHQLVVAVDGKSLRGAIQQDGRCVHLFAAMVQGDRAVIAQSEVEHKTNEITGFKPLLEDLDLEGVVVTADAMHAQREHARFLCEDKDADYLLGVKANQPSLLEAIESIPQGSFSP</sequence>
<dbReference type="NCBIfam" id="NF033564">
    <property type="entry name" value="transpos_ISAs1"/>
    <property type="match status" value="1"/>
</dbReference>
<accession>T1CIT9</accession>